<protein>
    <submittedName>
        <fullName evidence="3">Redoxin domain-containing protein</fullName>
    </submittedName>
</protein>
<dbReference type="PANTHER" id="PTHR42852">
    <property type="entry name" value="THIOL:DISULFIDE INTERCHANGE PROTEIN DSBE"/>
    <property type="match status" value="1"/>
</dbReference>
<dbReference type="EMBL" id="JACOIK010000001">
    <property type="protein sequence ID" value="MBD1431606.1"/>
    <property type="molecule type" value="Genomic_DNA"/>
</dbReference>
<feature type="domain" description="Thioredoxin" evidence="2">
    <location>
        <begin position="423"/>
        <end position="578"/>
    </location>
</feature>
<dbReference type="PROSITE" id="PS51352">
    <property type="entry name" value="THIOREDOXIN_2"/>
    <property type="match status" value="1"/>
</dbReference>
<dbReference type="InterPro" id="IPR050553">
    <property type="entry name" value="Thioredoxin_ResA/DsbE_sf"/>
</dbReference>
<reference evidence="3 4" key="1">
    <citation type="submission" date="2020-08" db="EMBL/GenBank/DDBJ databases">
        <title>Sphingobacterium sp. DN00404 isolated from aquaculture water.</title>
        <authorList>
            <person name="Zhang M."/>
        </authorList>
    </citation>
    <scope>NUCLEOTIDE SEQUENCE [LARGE SCALE GENOMIC DNA]</scope>
    <source>
        <strain evidence="3 4">DN00404</strain>
    </source>
</reference>
<evidence type="ECO:0000313" key="3">
    <source>
        <dbReference type="EMBL" id="MBD1431606.1"/>
    </source>
</evidence>
<dbReference type="PANTHER" id="PTHR42852:SF13">
    <property type="entry name" value="PROTEIN DIPZ"/>
    <property type="match status" value="1"/>
</dbReference>
<dbReference type="SUPFAM" id="SSF52833">
    <property type="entry name" value="Thioredoxin-like"/>
    <property type="match status" value="1"/>
</dbReference>
<dbReference type="RefSeq" id="WP_190992610.1">
    <property type="nucleotide sequence ID" value="NZ_JACOIK010000001.1"/>
</dbReference>
<dbReference type="Proteomes" id="UP000602759">
    <property type="component" value="Unassembled WGS sequence"/>
</dbReference>
<proteinExistence type="predicted"/>
<keyword evidence="4" id="KW-1185">Reference proteome</keyword>
<accession>A0ABR7YJW0</accession>
<dbReference type="Pfam" id="PF13905">
    <property type="entry name" value="Thioredoxin_8"/>
    <property type="match status" value="1"/>
</dbReference>
<dbReference type="InterPro" id="IPR012336">
    <property type="entry name" value="Thioredoxin-like_fold"/>
</dbReference>
<feature type="region of interest" description="Disordered" evidence="1">
    <location>
        <begin position="256"/>
        <end position="324"/>
    </location>
</feature>
<dbReference type="Gene3D" id="3.40.30.10">
    <property type="entry name" value="Glutaredoxin"/>
    <property type="match status" value="1"/>
</dbReference>
<gene>
    <name evidence="3" type="ORF">H8B06_02115</name>
</gene>
<comment type="caution">
    <text evidence="3">The sequence shown here is derived from an EMBL/GenBank/DDBJ whole genome shotgun (WGS) entry which is preliminary data.</text>
</comment>
<evidence type="ECO:0000313" key="4">
    <source>
        <dbReference type="Proteomes" id="UP000602759"/>
    </source>
</evidence>
<sequence>MQQFYANGRAMPRKMDWKEERSLIAPSATGGTFPADTPLIRVRFSAFCKPFFRKCVHKLRIWGHLLRTRVPLLEKRDRFLKGGFPLLLNRCYSTQIGVPLLSFRDPLSAKRILFFRRCDYMLEKCVPFFAKCVPLLGKRDSILVRSGRTFITSERYLATCVTLSEKRDPILGERDYTFITSEQYFTIGDPLLVKCDRYFTICVPVSGKRTAVWQKRDIKISKRIHGKSISVPRKRKAVPKKALFCVISSQKSLQASDPITTQAQPKNDLRITQQRPKVDPSLTQETAKDDLSLTQPRPSLRTGYRQGSPNDGTTNTQETANSDTRNVRLMYRECTVSVRGVYRKGTGEVLKRYWRATKDSLNACTSGVDQRYGKSRRVVEPMRSKAIPLMAVWLCFMLFDLSDAWAQSAESRTAEGQTEIKPLKIGDTIPEELWHMPLQVVNHPDAKDTITLNDYRDKKLIILDFWSSWCSSCINSFPSLDSFQRQYANNLQILLINPASSKDDRTRILYIMEKRGGNDQKRFAVPSIYQDEVIVDYFQPKTYPRLIWINSTGVVLAITGKRDLNSENLQQLLKSEGGYNNGN</sequence>
<organism evidence="3 4">
    <name type="scientific">Sphingobacterium micropteri</name>
    <dbReference type="NCBI Taxonomy" id="2763501"/>
    <lineage>
        <taxon>Bacteria</taxon>
        <taxon>Pseudomonadati</taxon>
        <taxon>Bacteroidota</taxon>
        <taxon>Sphingobacteriia</taxon>
        <taxon>Sphingobacteriales</taxon>
        <taxon>Sphingobacteriaceae</taxon>
        <taxon>Sphingobacterium</taxon>
    </lineage>
</organism>
<feature type="compositionally biased region" description="Polar residues" evidence="1">
    <location>
        <begin position="256"/>
        <end position="285"/>
    </location>
</feature>
<name>A0ABR7YJW0_9SPHI</name>
<evidence type="ECO:0000259" key="2">
    <source>
        <dbReference type="PROSITE" id="PS51352"/>
    </source>
</evidence>
<feature type="compositionally biased region" description="Polar residues" evidence="1">
    <location>
        <begin position="305"/>
        <end position="324"/>
    </location>
</feature>
<dbReference type="InterPro" id="IPR013766">
    <property type="entry name" value="Thioredoxin_domain"/>
</dbReference>
<evidence type="ECO:0000256" key="1">
    <source>
        <dbReference type="SAM" id="MobiDB-lite"/>
    </source>
</evidence>
<dbReference type="InterPro" id="IPR036249">
    <property type="entry name" value="Thioredoxin-like_sf"/>
</dbReference>